<evidence type="ECO:0000256" key="1">
    <source>
        <dbReference type="ARBA" id="ARBA00004141"/>
    </source>
</evidence>
<evidence type="ECO:0000256" key="6">
    <source>
        <dbReference type="SAM" id="Coils"/>
    </source>
</evidence>
<dbReference type="Pfam" id="PF05529">
    <property type="entry name" value="Bap31"/>
    <property type="match status" value="1"/>
</dbReference>
<dbReference type="GO" id="GO:0006888">
    <property type="term" value="P:endoplasmic reticulum to Golgi vesicle-mediated transport"/>
    <property type="evidence" value="ECO:0007669"/>
    <property type="project" value="UniProtKB-UniRule"/>
</dbReference>
<comment type="caution">
    <text evidence="8">The sequence shown here is derived from an EMBL/GenBank/DDBJ whole genome shotgun (WGS) entry which is preliminary data.</text>
</comment>
<keyword evidence="5" id="KW-0653">Protein transport</keyword>
<dbReference type="Proteomes" id="UP000320475">
    <property type="component" value="Unassembled WGS sequence"/>
</dbReference>
<evidence type="ECO:0000313" key="9">
    <source>
        <dbReference type="Proteomes" id="UP000320475"/>
    </source>
</evidence>
<feature type="transmembrane region" description="Helical" evidence="5">
    <location>
        <begin position="114"/>
        <end position="133"/>
    </location>
</feature>
<feature type="domain" description="BAP29/BAP31 transmembrane" evidence="7">
    <location>
        <begin position="69"/>
        <end position="204"/>
    </location>
</feature>
<reference evidence="8 9" key="1">
    <citation type="journal article" date="2019" name="Sci. Rep.">
        <title>Comparative genomics of chytrid fungi reveal insights into the obligate biotrophic and pathogenic lifestyle of Synchytrium endobioticum.</title>
        <authorList>
            <person name="van de Vossenberg B.T.L.H."/>
            <person name="Warris S."/>
            <person name="Nguyen H.D.T."/>
            <person name="van Gent-Pelzer M.P.E."/>
            <person name="Joly D.L."/>
            <person name="van de Geest H.C."/>
            <person name="Bonants P.J.M."/>
            <person name="Smith D.S."/>
            <person name="Levesque C.A."/>
            <person name="van der Lee T.A.J."/>
        </authorList>
    </citation>
    <scope>NUCLEOTIDE SEQUENCE [LARGE SCALE GENOMIC DNA]</scope>
    <source>
        <strain evidence="8 9">LEV6574</strain>
    </source>
</reference>
<keyword evidence="5" id="KW-0931">ER-Golgi transport</keyword>
<dbReference type="GO" id="GO:0070973">
    <property type="term" value="P:protein localization to endoplasmic reticulum exit site"/>
    <property type="evidence" value="ECO:0007669"/>
    <property type="project" value="UniProtKB-UniRule"/>
</dbReference>
<protein>
    <recommendedName>
        <fullName evidence="5">Endoplasmic reticulum transmembrane protein</fullName>
    </recommendedName>
</protein>
<keyword evidence="4 5" id="KW-0472">Membrane</keyword>
<keyword evidence="3 5" id="KW-1133">Transmembrane helix</keyword>
<dbReference type="AlphaFoldDB" id="A0A507CRC3"/>
<dbReference type="GO" id="GO:0006886">
    <property type="term" value="P:intracellular protein transport"/>
    <property type="evidence" value="ECO:0007669"/>
    <property type="project" value="UniProtKB-UniRule"/>
</dbReference>
<evidence type="ECO:0000313" key="8">
    <source>
        <dbReference type="EMBL" id="TPX41611.1"/>
    </source>
</evidence>
<comment type="subcellular location">
    <subcellularLocation>
        <location evidence="5">Endoplasmic reticulum membrane</location>
        <topology evidence="5">Multi-pass membrane protein</topology>
    </subcellularLocation>
    <subcellularLocation>
        <location evidence="1">Membrane</location>
        <topology evidence="1">Multi-pass membrane protein</topology>
    </subcellularLocation>
</comment>
<keyword evidence="5" id="KW-0813">Transport</keyword>
<dbReference type="EMBL" id="QEAM01000311">
    <property type="protein sequence ID" value="TPX41611.1"/>
    <property type="molecule type" value="Genomic_DNA"/>
</dbReference>
<comment type="function">
    <text evidence="5">May play a role in anterograde transport of membrane proteins from the endoplasmic reticulum to the Golgi.</text>
</comment>
<dbReference type="InterPro" id="IPR008417">
    <property type="entry name" value="BAP29/BAP31"/>
</dbReference>
<dbReference type="VEuPathDB" id="FungiDB:SeMB42_g01893"/>
<evidence type="ECO:0000256" key="5">
    <source>
        <dbReference type="RuleBase" id="RU367026"/>
    </source>
</evidence>
<evidence type="ECO:0000256" key="2">
    <source>
        <dbReference type="ARBA" id="ARBA00022692"/>
    </source>
</evidence>
<evidence type="ECO:0000256" key="3">
    <source>
        <dbReference type="ARBA" id="ARBA00022989"/>
    </source>
</evidence>
<accession>A0A507CRC3</accession>
<feature type="transmembrane region" description="Helical" evidence="5">
    <location>
        <begin position="12"/>
        <end position="37"/>
    </location>
</feature>
<feature type="transmembrane region" description="Helical" evidence="5">
    <location>
        <begin position="70"/>
        <end position="93"/>
    </location>
</feature>
<sequence length="272" mass="30450">MYLASSICTRDCTVFAIARVSCVVVKLFTFDACLLAVQKQKSPVYNYIRFVMETVETISKTVAGGDPSQIVYIVLVLEITIYLFITIVPLTFIPISVRKKAISAARAFLNNRQISFFFQFIMLICVLLLSDTIRRLVHLERVSAKHDANPVVDTTGCAALKVFSDKFYAQRNLYLSGFSVFMVLVLHQRLSDIYVKLDLQERNEHLGKEIKKMKIQAARLNDDPIGALSSSAPASNNSTKISTAESTIDAALADALNEKTDLVELRERKKVI</sequence>
<dbReference type="InterPro" id="IPR040463">
    <property type="entry name" value="BAP29/BAP31_N"/>
</dbReference>
<dbReference type="OrthoDB" id="435607at2759"/>
<dbReference type="PANTHER" id="PTHR12701">
    <property type="entry name" value="BCR-ASSOCIATED PROTEIN, BAP"/>
    <property type="match status" value="1"/>
</dbReference>
<evidence type="ECO:0000259" key="7">
    <source>
        <dbReference type="Pfam" id="PF05529"/>
    </source>
</evidence>
<dbReference type="GO" id="GO:0005789">
    <property type="term" value="C:endoplasmic reticulum membrane"/>
    <property type="evidence" value="ECO:0007669"/>
    <property type="project" value="UniProtKB-SubCell"/>
</dbReference>
<organism evidence="8 9">
    <name type="scientific">Synchytrium endobioticum</name>
    <dbReference type="NCBI Taxonomy" id="286115"/>
    <lineage>
        <taxon>Eukaryota</taxon>
        <taxon>Fungi</taxon>
        <taxon>Fungi incertae sedis</taxon>
        <taxon>Chytridiomycota</taxon>
        <taxon>Chytridiomycota incertae sedis</taxon>
        <taxon>Chytridiomycetes</taxon>
        <taxon>Synchytriales</taxon>
        <taxon>Synchytriaceae</taxon>
        <taxon>Synchytrium</taxon>
    </lineage>
</organism>
<evidence type="ECO:0000256" key="4">
    <source>
        <dbReference type="ARBA" id="ARBA00023136"/>
    </source>
</evidence>
<proteinExistence type="inferred from homology"/>
<keyword evidence="6" id="KW-0175">Coiled coil</keyword>
<gene>
    <name evidence="8" type="ORF">SeLEV6574_g06004</name>
</gene>
<keyword evidence="2 5" id="KW-0812">Transmembrane</keyword>
<feature type="coiled-coil region" evidence="6">
    <location>
        <begin position="196"/>
        <end position="223"/>
    </location>
</feature>
<name>A0A507CRC3_9FUNG</name>
<keyword evidence="5" id="KW-0256">Endoplasmic reticulum</keyword>
<comment type="similarity">
    <text evidence="5">Belongs to the BCAP29/BCAP31 family.</text>
</comment>
<dbReference type="PANTHER" id="PTHR12701:SF20">
    <property type="entry name" value="ENDOPLASMIC RETICULUM TRANSMEMBRANE PROTEIN"/>
    <property type="match status" value="1"/>
</dbReference>